<dbReference type="OMA" id="LYHCKSK"/>
<reference evidence="7 8" key="1">
    <citation type="journal article" date="2018" name="Nat. Genet.">
        <title>The Rosa genome provides new insights in the design of modern roses.</title>
        <authorList>
            <person name="Bendahmane M."/>
        </authorList>
    </citation>
    <scope>NUCLEOTIDE SEQUENCE [LARGE SCALE GENOMIC DNA]</scope>
    <source>
        <strain evidence="8">cv. Old Blush</strain>
    </source>
</reference>
<evidence type="ECO:0000313" key="7">
    <source>
        <dbReference type="EMBL" id="PRQ36255.1"/>
    </source>
</evidence>
<evidence type="ECO:0000256" key="6">
    <source>
        <dbReference type="RuleBase" id="RU367044"/>
    </source>
</evidence>
<dbReference type="AlphaFoldDB" id="A0A2P6QQ07"/>
<dbReference type="Gramene" id="PRQ36255">
    <property type="protein sequence ID" value="PRQ36255"/>
    <property type="gene ID" value="RchiOBHm_Chr4g0389421"/>
</dbReference>
<comment type="similarity">
    <text evidence="2 6">Belongs to the plant self-incompatibility (S1) protein family.</text>
</comment>
<keyword evidence="3 6" id="KW-0713">Self-incompatibility</keyword>
<dbReference type="EMBL" id="PDCK01000042">
    <property type="protein sequence ID" value="PRQ36255.1"/>
    <property type="molecule type" value="Genomic_DNA"/>
</dbReference>
<comment type="subcellular location">
    <subcellularLocation>
        <location evidence="1 6">Secreted</location>
    </subcellularLocation>
</comment>
<evidence type="ECO:0000256" key="2">
    <source>
        <dbReference type="ARBA" id="ARBA00005581"/>
    </source>
</evidence>
<gene>
    <name evidence="7" type="ORF">RchiOBHm_Chr4g0389421</name>
</gene>
<evidence type="ECO:0000313" key="8">
    <source>
        <dbReference type="Proteomes" id="UP000238479"/>
    </source>
</evidence>
<protein>
    <recommendedName>
        <fullName evidence="6">S-protein homolog</fullName>
    </recommendedName>
</protein>
<organism evidence="7 8">
    <name type="scientific">Rosa chinensis</name>
    <name type="common">China rose</name>
    <dbReference type="NCBI Taxonomy" id="74649"/>
    <lineage>
        <taxon>Eukaryota</taxon>
        <taxon>Viridiplantae</taxon>
        <taxon>Streptophyta</taxon>
        <taxon>Embryophyta</taxon>
        <taxon>Tracheophyta</taxon>
        <taxon>Spermatophyta</taxon>
        <taxon>Magnoliopsida</taxon>
        <taxon>eudicotyledons</taxon>
        <taxon>Gunneridae</taxon>
        <taxon>Pentapetalae</taxon>
        <taxon>rosids</taxon>
        <taxon>fabids</taxon>
        <taxon>Rosales</taxon>
        <taxon>Rosaceae</taxon>
        <taxon>Rosoideae</taxon>
        <taxon>Rosoideae incertae sedis</taxon>
        <taxon>Rosa</taxon>
    </lineage>
</organism>
<keyword evidence="5" id="KW-0732">Signal</keyword>
<evidence type="ECO:0000256" key="3">
    <source>
        <dbReference type="ARBA" id="ARBA00022471"/>
    </source>
</evidence>
<proteinExistence type="inferred from homology"/>
<keyword evidence="8" id="KW-1185">Reference proteome</keyword>
<accession>A0A2P6QQ07</accession>
<evidence type="ECO:0000256" key="4">
    <source>
        <dbReference type="ARBA" id="ARBA00022525"/>
    </source>
</evidence>
<dbReference type="GO" id="GO:0060320">
    <property type="term" value="P:rejection of self pollen"/>
    <property type="evidence" value="ECO:0007669"/>
    <property type="project" value="UniProtKB-KW"/>
</dbReference>
<dbReference type="PANTHER" id="PTHR31232:SF149">
    <property type="entry name" value="S-PROTEIN HOMOLOG"/>
    <property type="match status" value="1"/>
</dbReference>
<dbReference type="InterPro" id="IPR010264">
    <property type="entry name" value="Self-incomp_S1"/>
</dbReference>
<sequence>MFWLQKKSVGYSCFNSMVQGILYSLTKANMASFVGRTVKLILLLLFLTTTCDAKTYVRITNDFSGGMNLTFHCKSADDDLGVKVLLPQQYYEFSFKPTLIGRTDFYCSFQWIGSFKWFDVYVDGRDYCHECWWSIKSSGNGPCRLNFKTGQYDDCLPWNKN</sequence>
<name>A0A2P6QQ07_ROSCH</name>
<comment type="caution">
    <text evidence="7">The sequence shown here is derived from an EMBL/GenBank/DDBJ whole genome shotgun (WGS) entry which is preliminary data.</text>
</comment>
<evidence type="ECO:0000256" key="5">
    <source>
        <dbReference type="ARBA" id="ARBA00022729"/>
    </source>
</evidence>
<keyword evidence="4 6" id="KW-0964">Secreted</keyword>
<evidence type="ECO:0000256" key="1">
    <source>
        <dbReference type="ARBA" id="ARBA00004613"/>
    </source>
</evidence>
<dbReference type="Proteomes" id="UP000238479">
    <property type="component" value="Chromosome 4"/>
</dbReference>
<dbReference type="PANTHER" id="PTHR31232">
    <property type="match status" value="1"/>
</dbReference>
<dbReference type="Pfam" id="PF05938">
    <property type="entry name" value="Self-incomp_S1"/>
    <property type="match status" value="1"/>
</dbReference>
<dbReference type="GO" id="GO:0005576">
    <property type="term" value="C:extracellular region"/>
    <property type="evidence" value="ECO:0007669"/>
    <property type="project" value="UniProtKB-SubCell"/>
</dbReference>